<dbReference type="InterPro" id="IPR007527">
    <property type="entry name" value="Znf_SWIM"/>
</dbReference>
<proteinExistence type="predicted"/>
<comment type="caution">
    <text evidence="3">The sequence shown here is derived from an EMBL/GenBank/DDBJ whole genome shotgun (WGS) entry which is preliminary data.</text>
</comment>
<protein>
    <recommendedName>
        <fullName evidence="2">SWIM-type domain-containing protein</fullName>
    </recommendedName>
</protein>
<reference evidence="3 4" key="1">
    <citation type="submission" date="2016-01" db="EMBL/GenBank/DDBJ databases">
        <title>The new phylogeny of the genus Mycobacterium.</title>
        <authorList>
            <person name="Tarcisio F."/>
            <person name="Conor M."/>
            <person name="Antonella G."/>
            <person name="Elisabetta G."/>
            <person name="Giulia F.S."/>
            <person name="Sara T."/>
            <person name="Anna F."/>
            <person name="Clotilde B."/>
            <person name="Roberto B."/>
            <person name="Veronica D.S."/>
            <person name="Fabio R."/>
            <person name="Monica P."/>
            <person name="Olivier J."/>
            <person name="Enrico T."/>
            <person name="Nicola S."/>
        </authorList>
    </citation>
    <scope>NUCLEOTIDE SEQUENCE [LARGE SCALE GENOMIC DNA]</scope>
    <source>
        <strain evidence="3 4">DSM 45541</strain>
    </source>
</reference>
<dbReference type="GO" id="GO:0008270">
    <property type="term" value="F:zinc ion binding"/>
    <property type="evidence" value="ECO:0007669"/>
    <property type="project" value="UniProtKB-KW"/>
</dbReference>
<evidence type="ECO:0000259" key="2">
    <source>
        <dbReference type="PROSITE" id="PS50966"/>
    </source>
</evidence>
<dbReference type="RefSeq" id="WP_085176570.1">
    <property type="nucleotide sequence ID" value="NZ_LQPC01000042.1"/>
</dbReference>
<dbReference type="AlphaFoldDB" id="A0A1X1WFR3"/>
<dbReference type="Proteomes" id="UP000193622">
    <property type="component" value="Unassembled WGS sequence"/>
</dbReference>
<evidence type="ECO:0000313" key="4">
    <source>
        <dbReference type="Proteomes" id="UP000193622"/>
    </source>
</evidence>
<accession>A0A1X1WFR3</accession>
<organism evidence="3 4">
    <name type="scientific">Mycolicibacterium iranicum</name>
    <name type="common">Mycobacterium iranicum</name>
    <dbReference type="NCBI Taxonomy" id="912594"/>
    <lineage>
        <taxon>Bacteria</taxon>
        <taxon>Bacillati</taxon>
        <taxon>Actinomycetota</taxon>
        <taxon>Actinomycetes</taxon>
        <taxon>Mycobacteriales</taxon>
        <taxon>Mycobacteriaceae</taxon>
        <taxon>Mycolicibacterium</taxon>
    </lineage>
</organism>
<dbReference type="PROSITE" id="PS50966">
    <property type="entry name" value="ZF_SWIM"/>
    <property type="match status" value="1"/>
</dbReference>
<evidence type="ECO:0000313" key="3">
    <source>
        <dbReference type="EMBL" id="ORV85332.1"/>
    </source>
</evidence>
<name>A0A1X1WFR3_MYCIR</name>
<feature type="domain" description="SWIM-type" evidence="2">
    <location>
        <begin position="25"/>
        <end position="58"/>
    </location>
</feature>
<sequence>MKIEILRVLGTRAQHPAILAIVDGFTVRWSPRDDWSCTCDELQFPECPHIPAIENVIAPRILGGTK</sequence>
<dbReference type="EMBL" id="LQPC01000042">
    <property type="protein sequence ID" value="ORV85332.1"/>
    <property type="molecule type" value="Genomic_DNA"/>
</dbReference>
<gene>
    <name evidence="3" type="ORF">AWC12_20675</name>
</gene>
<keyword evidence="1" id="KW-0863">Zinc-finger</keyword>
<evidence type="ECO:0000256" key="1">
    <source>
        <dbReference type="PROSITE-ProRule" id="PRU00325"/>
    </source>
</evidence>
<keyword evidence="1" id="KW-0479">Metal-binding</keyword>
<keyword evidence="1" id="KW-0862">Zinc</keyword>